<dbReference type="KEGG" id="paqt:E8L99_08805"/>
<dbReference type="PANTHER" id="PTHR42709:SF4">
    <property type="entry name" value="INNER MEMBRANE PROTEIN YQAA"/>
    <property type="match status" value="1"/>
</dbReference>
<reference evidence="3 4" key="1">
    <citation type="submission" date="2019-04" db="EMBL/GenBank/DDBJ databases">
        <title>Phreatobacter aquaticus sp. nov.</title>
        <authorList>
            <person name="Choi A."/>
            <person name="Baek K."/>
        </authorList>
    </citation>
    <scope>NUCLEOTIDE SEQUENCE [LARGE SCALE GENOMIC DNA]</scope>
    <source>
        <strain evidence="3 4">NMCR1094</strain>
    </source>
</reference>
<evidence type="ECO:0000256" key="1">
    <source>
        <dbReference type="SAM" id="Phobius"/>
    </source>
</evidence>
<feature type="transmembrane region" description="Helical" evidence="1">
    <location>
        <begin position="140"/>
        <end position="157"/>
    </location>
</feature>
<accession>A0A4D7QJ13</accession>
<sequence length="158" mass="16648">MVADLATLSTMALAAFSAATLLPGGSELVFVGILAAGYERPGLLFVVASIANTAGGMTSWWIGRLLARGADSESGHAWLKRFRLPPETIARMQRIFTRYGWAALLGCWLPVVGDPITLVAGMARYPAVPTLLLTLVARTGRYAVIWLGAAGLLSAFAG</sequence>
<keyword evidence="1" id="KW-0472">Membrane</keyword>
<dbReference type="RefSeq" id="WP_137099186.1">
    <property type="nucleotide sequence ID" value="NZ_CP039865.1"/>
</dbReference>
<proteinExistence type="predicted"/>
<dbReference type="EMBL" id="CP039865">
    <property type="protein sequence ID" value="QCK85853.1"/>
    <property type="molecule type" value="Genomic_DNA"/>
</dbReference>
<dbReference type="OrthoDB" id="9814483at2"/>
<dbReference type="AlphaFoldDB" id="A0A4D7QJ13"/>
<dbReference type="InterPro" id="IPR051311">
    <property type="entry name" value="DedA_domain"/>
</dbReference>
<evidence type="ECO:0000313" key="3">
    <source>
        <dbReference type="EMBL" id="QCK85853.1"/>
    </source>
</evidence>
<evidence type="ECO:0000313" key="4">
    <source>
        <dbReference type="Proteomes" id="UP000298588"/>
    </source>
</evidence>
<feature type="transmembrane region" description="Helical" evidence="1">
    <location>
        <begin position="42"/>
        <end position="62"/>
    </location>
</feature>
<dbReference type="Proteomes" id="UP000298588">
    <property type="component" value="Chromosome"/>
</dbReference>
<feature type="domain" description="VTT" evidence="2">
    <location>
        <begin position="28"/>
        <end position="144"/>
    </location>
</feature>
<dbReference type="Pfam" id="PF09335">
    <property type="entry name" value="VTT_dom"/>
    <property type="match status" value="1"/>
</dbReference>
<dbReference type="InterPro" id="IPR032816">
    <property type="entry name" value="VTT_dom"/>
</dbReference>
<keyword evidence="1" id="KW-1133">Transmembrane helix</keyword>
<gene>
    <name evidence="3" type="ORF">E8L99_08805</name>
</gene>
<protein>
    <submittedName>
        <fullName evidence="3">DedA family protein</fullName>
    </submittedName>
</protein>
<dbReference type="PANTHER" id="PTHR42709">
    <property type="entry name" value="ALKALINE PHOSPHATASE LIKE PROTEIN"/>
    <property type="match status" value="1"/>
</dbReference>
<keyword evidence="1" id="KW-0812">Transmembrane</keyword>
<keyword evidence="4" id="KW-1185">Reference proteome</keyword>
<organism evidence="3 4">
    <name type="scientific">Phreatobacter aquaticus</name>
    <dbReference type="NCBI Taxonomy" id="2570229"/>
    <lineage>
        <taxon>Bacteria</taxon>
        <taxon>Pseudomonadati</taxon>
        <taxon>Pseudomonadota</taxon>
        <taxon>Alphaproteobacteria</taxon>
        <taxon>Hyphomicrobiales</taxon>
        <taxon>Phreatobacteraceae</taxon>
        <taxon>Phreatobacter</taxon>
    </lineage>
</organism>
<name>A0A4D7QJ13_9HYPH</name>
<feature type="transmembrane region" description="Helical" evidence="1">
    <location>
        <begin position="99"/>
        <end position="120"/>
    </location>
</feature>
<evidence type="ECO:0000259" key="2">
    <source>
        <dbReference type="Pfam" id="PF09335"/>
    </source>
</evidence>